<gene>
    <name evidence="1" type="ORF">M0R45_006558</name>
</gene>
<reference evidence="1 2" key="1">
    <citation type="journal article" date="2023" name="G3 (Bethesda)">
        <title>A chromosome-length genome assembly and annotation of blackberry (Rubus argutus, cv. 'Hillquist').</title>
        <authorList>
            <person name="Bruna T."/>
            <person name="Aryal R."/>
            <person name="Dudchenko O."/>
            <person name="Sargent D.J."/>
            <person name="Mead D."/>
            <person name="Buti M."/>
            <person name="Cavallini A."/>
            <person name="Hytonen T."/>
            <person name="Andres J."/>
            <person name="Pham M."/>
            <person name="Weisz D."/>
            <person name="Mascagni F."/>
            <person name="Usai G."/>
            <person name="Natali L."/>
            <person name="Bassil N."/>
            <person name="Fernandez G.E."/>
            <person name="Lomsadze A."/>
            <person name="Armour M."/>
            <person name="Olukolu B."/>
            <person name="Poorten T."/>
            <person name="Britton C."/>
            <person name="Davik J."/>
            <person name="Ashrafi H."/>
            <person name="Aiden E.L."/>
            <person name="Borodovsky M."/>
            <person name="Worthington M."/>
        </authorList>
    </citation>
    <scope>NUCLEOTIDE SEQUENCE [LARGE SCALE GENOMIC DNA]</scope>
    <source>
        <strain evidence="1">PI 553951</strain>
    </source>
</reference>
<name>A0AAW1YRC6_RUBAR</name>
<accession>A0AAW1YRC6</accession>
<dbReference type="EMBL" id="JBEDUW010000001">
    <property type="protein sequence ID" value="KAK9951098.1"/>
    <property type="molecule type" value="Genomic_DNA"/>
</dbReference>
<evidence type="ECO:0000313" key="2">
    <source>
        <dbReference type="Proteomes" id="UP001457282"/>
    </source>
</evidence>
<keyword evidence="2" id="KW-1185">Reference proteome</keyword>
<evidence type="ECO:0000313" key="1">
    <source>
        <dbReference type="EMBL" id="KAK9951098.1"/>
    </source>
</evidence>
<dbReference type="AlphaFoldDB" id="A0AAW1YRC6"/>
<protein>
    <submittedName>
        <fullName evidence="1">Uncharacterized protein</fullName>
    </submittedName>
</protein>
<comment type="caution">
    <text evidence="1">The sequence shown here is derived from an EMBL/GenBank/DDBJ whole genome shotgun (WGS) entry which is preliminary data.</text>
</comment>
<organism evidence="1 2">
    <name type="scientific">Rubus argutus</name>
    <name type="common">Southern blackberry</name>
    <dbReference type="NCBI Taxonomy" id="59490"/>
    <lineage>
        <taxon>Eukaryota</taxon>
        <taxon>Viridiplantae</taxon>
        <taxon>Streptophyta</taxon>
        <taxon>Embryophyta</taxon>
        <taxon>Tracheophyta</taxon>
        <taxon>Spermatophyta</taxon>
        <taxon>Magnoliopsida</taxon>
        <taxon>eudicotyledons</taxon>
        <taxon>Gunneridae</taxon>
        <taxon>Pentapetalae</taxon>
        <taxon>rosids</taxon>
        <taxon>fabids</taxon>
        <taxon>Rosales</taxon>
        <taxon>Rosaceae</taxon>
        <taxon>Rosoideae</taxon>
        <taxon>Rosoideae incertae sedis</taxon>
        <taxon>Rubus</taxon>
    </lineage>
</organism>
<sequence length="105" mass="11355">MINTTQFHKERIAQFCEETERAREVIVRQRQEGNDGGSKAAVAACSFCSVQGSNRENTAGQLGSTTLAETAMAWAEQIADGLKLALLAAELFTMMSYGHTACEHG</sequence>
<proteinExistence type="predicted"/>
<dbReference type="Proteomes" id="UP001457282">
    <property type="component" value="Unassembled WGS sequence"/>
</dbReference>